<dbReference type="EMBL" id="UINC01026373">
    <property type="protein sequence ID" value="SVB03705.1"/>
    <property type="molecule type" value="Genomic_DNA"/>
</dbReference>
<protein>
    <submittedName>
        <fullName evidence="1">Uncharacterized protein</fullName>
    </submittedName>
</protein>
<proteinExistence type="predicted"/>
<accession>A0A382AQ92</accession>
<sequence length="24" mass="2881">MSARLFYNNQIANKIDPVYIAFYE</sequence>
<organism evidence="1">
    <name type="scientific">marine metagenome</name>
    <dbReference type="NCBI Taxonomy" id="408172"/>
    <lineage>
        <taxon>unclassified sequences</taxon>
        <taxon>metagenomes</taxon>
        <taxon>ecological metagenomes</taxon>
    </lineage>
</organism>
<name>A0A382AQ92_9ZZZZ</name>
<reference evidence="1" key="1">
    <citation type="submission" date="2018-05" db="EMBL/GenBank/DDBJ databases">
        <authorList>
            <person name="Lanie J.A."/>
            <person name="Ng W.-L."/>
            <person name="Kazmierczak K.M."/>
            <person name="Andrzejewski T.M."/>
            <person name="Davidsen T.M."/>
            <person name="Wayne K.J."/>
            <person name="Tettelin H."/>
            <person name="Glass J.I."/>
            <person name="Rusch D."/>
            <person name="Podicherti R."/>
            <person name="Tsui H.-C.T."/>
            <person name="Winkler M.E."/>
        </authorList>
    </citation>
    <scope>NUCLEOTIDE SEQUENCE</scope>
</reference>
<dbReference type="AlphaFoldDB" id="A0A382AQ92"/>
<evidence type="ECO:0000313" key="1">
    <source>
        <dbReference type="EMBL" id="SVB03705.1"/>
    </source>
</evidence>
<gene>
    <name evidence="1" type="ORF">METZ01_LOCUS156559</name>
</gene>